<proteinExistence type="predicted"/>
<dbReference type="EMBL" id="ML170204">
    <property type="protein sequence ID" value="TDL18727.1"/>
    <property type="molecule type" value="Genomic_DNA"/>
</dbReference>
<feature type="non-terminal residue" evidence="5">
    <location>
        <position position="1"/>
    </location>
</feature>
<dbReference type="InterPro" id="IPR056884">
    <property type="entry name" value="NPHP3-like_N"/>
</dbReference>
<dbReference type="PRINTS" id="PR00320">
    <property type="entry name" value="GPROTEINBRPT"/>
</dbReference>
<feature type="repeat" description="WD" evidence="3">
    <location>
        <begin position="1208"/>
        <end position="1249"/>
    </location>
</feature>
<dbReference type="SMART" id="SM00320">
    <property type="entry name" value="WD40"/>
    <property type="match status" value="14"/>
</dbReference>
<keyword evidence="2" id="KW-0677">Repeat</keyword>
<dbReference type="InterPro" id="IPR015943">
    <property type="entry name" value="WD40/YVTN_repeat-like_dom_sf"/>
</dbReference>
<feature type="repeat" description="WD" evidence="3">
    <location>
        <begin position="825"/>
        <end position="863"/>
    </location>
</feature>
<dbReference type="InterPro" id="IPR027417">
    <property type="entry name" value="P-loop_NTPase"/>
</dbReference>
<dbReference type="InterPro" id="IPR001680">
    <property type="entry name" value="WD40_rpt"/>
</dbReference>
<dbReference type="PROSITE" id="PS50294">
    <property type="entry name" value="WD_REPEATS_REGION"/>
    <property type="match status" value="11"/>
</dbReference>
<keyword evidence="6" id="KW-1185">Reference proteome</keyword>
<dbReference type="SUPFAM" id="SSF50978">
    <property type="entry name" value="WD40 repeat-like"/>
    <property type="match status" value="1"/>
</dbReference>
<protein>
    <submittedName>
        <fullName evidence="5">WD40 repeat-like protein</fullName>
    </submittedName>
</protein>
<feature type="repeat" description="WD" evidence="3">
    <location>
        <begin position="951"/>
        <end position="992"/>
    </location>
</feature>
<evidence type="ECO:0000256" key="1">
    <source>
        <dbReference type="ARBA" id="ARBA00022574"/>
    </source>
</evidence>
<feature type="repeat" description="WD" evidence="3">
    <location>
        <begin position="707"/>
        <end position="741"/>
    </location>
</feature>
<feature type="repeat" description="WD" evidence="3">
    <location>
        <begin position="741"/>
        <end position="777"/>
    </location>
</feature>
<dbReference type="PANTHER" id="PTHR19879">
    <property type="entry name" value="TRANSCRIPTION INITIATION FACTOR TFIID"/>
    <property type="match status" value="1"/>
</dbReference>
<organism evidence="5 6">
    <name type="scientific">Rickenella mellea</name>
    <dbReference type="NCBI Taxonomy" id="50990"/>
    <lineage>
        <taxon>Eukaryota</taxon>
        <taxon>Fungi</taxon>
        <taxon>Dikarya</taxon>
        <taxon>Basidiomycota</taxon>
        <taxon>Agaricomycotina</taxon>
        <taxon>Agaricomycetes</taxon>
        <taxon>Hymenochaetales</taxon>
        <taxon>Rickenellaceae</taxon>
        <taxon>Rickenella</taxon>
    </lineage>
</organism>
<feature type="repeat" description="WD" evidence="3">
    <location>
        <begin position="1162"/>
        <end position="1191"/>
    </location>
</feature>
<feature type="repeat" description="WD" evidence="3">
    <location>
        <begin position="995"/>
        <end position="1036"/>
    </location>
</feature>
<feature type="repeat" description="WD" evidence="3">
    <location>
        <begin position="1251"/>
        <end position="1292"/>
    </location>
</feature>
<feature type="repeat" description="WD" evidence="3">
    <location>
        <begin position="910"/>
        <end position="951"/>
    </location>
</feature>
<evidence type="ECO:0000256" key="2">
    <source>
        <dbReference type="ARBA" id="ARBA00022737"/>
    </source>
</evidence>
<dbReference type="PANTHER" id="PTHR19879:SF9">
    <property type="entry name" value="TRANSCRIPTION INITIATION FACTOR TFIID SUBUNIT 5"/>
    <property type="match status" value="1"/>
</dbReference>
<dbReference type="Pfam" id="PF00400">
    <property type="entry name" value="WD40"/>
    <property type="match status" value="13"/>
</dbReference>
<dbReference type="VEuPathDB" id="FungiDB:BD410DRAFT_728110"/>
<evidence type="ECO:0000313" key="5">
    <source>
        <dbReference type="EMBL" id="TDL18727.1"/>
    </source>
</evidence>
<feature type="repeat" description="WD" evidence="3">
    <location>
        <begin position="1038"/>
        <end position="1076"/>
    </location>
</feature>
<dbReference type="PROSITE" id="PS00678">
    <property type="entry name" value="WD_REPEATS_1"/>
    <property type="match status" value="9"/>
</dbReference>
<dbReference type="STRING" id="50990.A0A4Y7PTI2"/>
<dbReference type="Proteomes" id="UP000294933">
    <property type="component" value="Unassembled WGS sequence"/>
</dbReference>
<feature type="repeat" description="WD" evidence="3">
    <location>
        <begin position="782"/>
        <end position="823"/>
    </location>
</feature>
<dbReference type="Gene3D" id="3.40.50.300">
    <property type="entry name" value="P-loop containing nucleotide triphosphate hydrolases"/>
    <property type="match status" value="1"/>
</dbReference>
<dbReference type="InterPro" id="IPR011047">
    <property type="entry name" value="Quinoprotein_ADH-like_sf"/>
</dbReference>
<dbReference type="CDD" id="cd00200">
    <property type="entry name" value="WD40"/>
    <property type="match status" value="2"/>
</dbReference>
<feature type="repeat" description="WD" evidence="3">
    <location>
        <begin position="1119"/>
        <end position="1160"/>
    </location>
</feature>
<dbReference type="InterPro" id="IPR019775">
    <property type="entry name" value="WD40_repeat_CS"/>
</dbReference>
<sequence length="1378" mass="151405">LDKQGHCNDLVLNLADDMACSVSYIRDVGQFATLPQLQEAIEDVIPLLEEAGDFIHEFYSHSTTWQSAFSSSTHNDVEGLTKKFNRFKELFDRGIAVQSGKALADLESLLASAKDDELLKELKLPGLERGSPINGCLEGTRGNILARIDEWVEDLNAPNILWLKGFPGAGKSAIASSLVERLRDSHRLGSSFFFERAKSNTTTVAALWRTVAFDLARLYPTVRKVIIANWEKVAVGAANTVDPHKLFRLLIEGSLESAKDSDVPIGRLPVVVIDALDECGGVGGENSDERQVLLETIESWMRLPARFKLVVTSRDEDDIRQALLHSQCIELPSGNSVSTESSADIKLFLQKQFSGKAKKYPDISPFTWQGVVDEFTTQAAGLFIWAQTVVKFMGGDDPVEQLKLIKDGVMKDSPSGMTDLYACILDNSFRKSGSDTRQAFRDIVGAIIVAKTPLSRSDCISLLSVKPNTFEFICSGLQSVMDTGDVLQFSHQSFVDFLISDEHSSGPFRIDMAKQHRTLAVNCLRVMTAGLRFNICKLVTSYVLNDESPNADEIAKNPIPTHLSYSCLFWGSHLRFTPFDIEVLEQLREFMNERFLYWLEVLSLIHGVHTATQTLSSVVEWCRVRPLAHDDDIVVVAKDGIKFLAVFGGPISQSVPHIYMSALPFAPSESKISKQFLHKFQGVLSLYTEKAPHWPAIQCVFEGHTGVNSVAFSQDGRRIVSGSEDNTIRVWDVETGVSQQFQGHTKGVTSVAFSNDGKRVVSGSSDETIRVWDAETGISQPFRGHTHEVTYVTFSQDDKHILSGSHDKTIRLWDTETGDVVLGPFKGHTGSVTSVAILLDGECACIVSSSDDGTIRVWDAETGLSQPFYVRNGVTSVAFSNDGKHIVCGLRNTTMWVWNTETTVAQEFHASGDTDAANSVAFSQDGKHIVSGSQDGTIRVWNAETGVSQQFQGHSGSVESVAFSKDGKRIVSGSSDDTIRVWDAETRDVVSGRRNEWHTDSVNSVAFSLDGKRIVSGSADNTIRVWDTCTGSAIPVVFEGRTTAVNYVSFSRSMVLGSWDATFQVWNAETGDKVSGPFKEEHSIFYVAFSQDGKHIASCSNRTIRVWNVSTGDLVSGPFEGHTGSVCSVVFSQDGKCVVSGSSDHRILVWDAATGNAVAGPYERHTGWVRSVAISQDGKRIVSGSDDNTIRNRPLWEAETPDVVSRPFEGHTAAVISVAISQDGKRIVSGSSDRTIRVWDAETGDVVSGPFKGHTEGVKSVAISQDGKYIVSGSYDKTIRVWNAETSDVISEISAMGLLQGMEVPPTSATSKLVDDFEMVDGWFVRSDSAKLLWVPPWNRIGLWCPRNTAVIAEDSTRLDFRRFVHGTSWAQCKTWKD</sequence>
<feature type="domain" description="Nephrocystin 3-like N-terminal" evidence="4">
    <location>
        <begin position="148"/>
        <end position="314"/>
    </location>
</feature>
<evidence type="ECO:0000313" key="6">
    <source>
        <dbReference type="Proteomes" id="UP000294933"/>
    </source>
</evidence>
<dbReference type="Pfam" id="PF24883">
    <property type="entry name" value="NPHP3_N"/>
    <property type="match status" value="1"/>
</dbReference>
<dbReference type="SUPFAM" id="SSF52540">
    <property type="entry name" value="P-loop containing nucleoside triphosphate hydrolases"/>
    <property type="match status" value="1"/>
</dbReference>
<reference evidence="5 6" key="1">
    <citation type="submission" date="2018-06" db="EMBL/GenBank/DDBJ databases">
        <title>A transcriptomic atlas of mushroom development highlights an independent origin of complex multicellularity.</title>
        <authorList>
            <consortium name="DOE Joint Genome Institute"/>
            <person name="Krizsan K."/>
            <person name="Almasi E."/>
            <person name="Merenyi Z."/>
            <person name="Sahu N."/>
            <person name="Viragh M."/>
            <person name="Koszo T."/>
            <person name="Mondo S."/>
            <person name="Kiss B."/>
            <person name="Balint B."/>
            <person name="Kues U."/>
            <person name="Barry K."/>
            <person name="Hegedus J.C."/>
            <person name="Henrissat B."/>
            <person name="Johnson J."/>
            <person name="Lipzen A."/>
            <person name="Ohm R."/>
            <person name="Nagy I."/>
            <person name="Pangilinan J."/>
            <person name="Yan J."/>
            <person name="Xiong Y."/>
            <person name="Grigoriev I.V."/>
            <person name="Hibbett D.S."/>
            <person name="Nagy L.G."/>
        </authorList>
    </citation>
    <scope>NUCLEOTIDE SEQUENCE [LARGE SCALE GENOMIC DNA]</scope>
    <source>
        <strain evidence="5 6">SZMC22713</strain>
    </source>
</reference>
<gene>
    <name evidence="5" type="ORF">BD410DRAFT_728110</name>
</gene>
<evidence type="ECO:0000256" key="3">
    <source>
        <dbReference type="PROSITE-ProRule" id="PRU00221"/>
    </source>
</evidence>
<dbReference type="PROSITE" id="PS50082">
    <property type="entry name" value="WD_REPEATS_2"/>
    <property type="match status" value="12"/>
</dbReference>
<evidence type="ECO:0000259" key="4">
    <source>
        <dbReference type="Pfam" id="PF24883"/>
    </source>
</evidence>
<dbReference type="SUPFAM" id="SSF50998">
    <property type="entry name" value="Quinoprotein alcohol dehydrogenase-like"/>
    <property type="match status" value="1"/>
</dbReference>
<dbReference type="InterPro" id="IPR036322">
    <property type="entry name" value="WD40_repeat_dom_sf"/>
</dbReference>
<dbReference type="Gene3D" id="2.130.10.10">
    <property type="entry name" value="YVTN repeat-like/Quinoprotein amine dehydrogenase"/>
    <property type="match status" value="5"/>
</dbReference>
<keyword evidence="1 3" id="KW-0853">WD repeat</keyword>
<accession>A0A4Y7PTI2</accession>
<name>A0A4Y7PTI2_9AGAM</name>
<dbReference type="InterPro" id="IPR020472">
    <property type="entry name" value="WD40_PAC1"/>
</dbReference>
<dbReference type="OrthoDB" id="538223at2759"/>